<accession>A0A4U0UYK4</accession>
<comment type="caution">
    <text evidence="3">The sequence shown here is derived from an EMBL/GenBank/DDBJ whole genome shotgun (WGS) entry which is preliminary data.</text>
</comment>
<name>A0A4U0UYK4_9PEZI</name>
<gene>
    <name evidence="3" type="ORF">B0A54_06222</name>
</gene>
<feature type="compositionally biased region" description="Polar residues" evidence="1">
    <location>
        <begin position="1097"/>
        <end position="1112"/>
    </location>
</feature>
<evidence type="ECO:0000256" key="1">
    <source>
        <dbReference type="SAM" id="MobiDB-lite"/>
    </source>
</evidence>
<evidence type="ECO:0000313" key="3">
    <source>
        <dbReference type="EMBL" id="TKA41320.1"/>
    </source>
</evidence>
<dbReference type="EMBL" id="NAJP01000028">
    <property type="protein sequence ID" value="TKA41320.1"/>
    <property type="molecule type" value="Genomic_DNA"/>
</dbReference>
<feature type="compositionally biased region" description="Polar residues" evidence="1">
    <location>
        <begin position="397"/>
        <end position="414"/>
    </location>
</feature>
<evidence type="ECO:0000259" key="2">
    <source>
        <dbReference type="PROSITE" id="PS50030"/>
    </source>
</evidence>
<reference evidence="3 4" key="1">
    <citation type="submission" date="2017-03" db="EMBL/GenBank/DDBJ databases">
        <title>Genomes of endolithic fungi from Antarctica.</title>
        <authorList>
            <person name="Coleine C."/>
            <person name="Masonjones S."/>
            <person name="Stajich J.E."/>
        </authorList>
    </citation>
    <scope>NUCLEOTIDE SEQUENCE [LARGE SCALE GENOMIC DNA]</scope>
    <source>
        <strain evidence="3 4">CCFEE 5311</strain>
    </source>
</reference>
<sequence>MAETQFASLNGATAYVASMDLDDMNFDFQPDSKSMARRSTSIFSRRGTETPEPKPPFIAQAAMAKTPVVPLKREMTERQKSWLGRRRSMCGSSNTAKTSAPPKKPMATVLNAVPRAKKISMTALEEEMATSPNDEILSALSESSVTQAAFLVQPQPPSQHSPILQGGRFGDKRVGSLHQQRPRGEKRDENSRIGLWVNGVAQWDDHLPMRNHQHSQWVEEAISQETHFMPLHPAATPTNVPLAIGGSRPSLLVRIPHGSESKANTMALSTVIHPKPQQPVVSLAPASIVSKFNIAAPAIFVTEDIKEKHEVSPIDSVQQTPPPGRVRATEDQPQLTVVSPVSLRPKPSRESSSSAGSYINDSDDKSSVYSKHSSATSVEDLQIPIPVRSKKRLSGRALTSRTPSTEDISAQQVADLNKPLPPNRHPLPPRSAPIAPALQRRTRTSGSVRSVPGHSKPTPAAAAMQRPFSMVSPRTHFQLDQLDSEFMRCSPYASPTLQEPCLSGPGESDTDGEREPVTPTLSQAEDELHAQLQEQHSLEARAKDKKVDFPISKSTSIRRSDSVRSVMQPPARAPTVPRRSRKREWRTSRIRPVLQYTAPERRKSESTTQSQHKQRRHQDMAASMVRRTASAAQFTVARVSEVPSSTYAEDSPPKAMPRIIFDDGLIAVQGPTIVSVDGEVLTPTALAAASAEDVLLHILSSLTTLDDLFNTASVNKGMHRVFKENEMHLVRTVCLNQSPAAWEFREWSPPDRNESDTSSKASSQLEHTPQSYIRCHKRDIAVLESLKALIVAQCQTFIRRDTTLALRDPSHPSAQRFDNAIWRIWCFCKIFGCDKGREDDITGQLDWLKGGLLANNQGCVATVNTNLEFDMSSVLLNAPDHFAAGNAGGLTSQQLYDMTEIWGCLSALLQGYQGRVDQARAAGVFDGCVDVEEGDEEKEEQMLEEWIHHLLTLAPTTVLEMAEYAANPGAAGFTVAKLNGWTKWTPPAYTGSRVTFLKEPVARLYEERVAATALAIEHPSRKEKSEVSRKRVANLAAEIRLKRQTSNYMRSPYIDMSLERTMSGVSRRASTMSTSSRDTQRSLVSPMTPAQRYSYGSGHTSAVSAVQNSSHPHPQPQEHVRTSSGQWSPRKISPIIEERVDSFNRLSLQNLNAGEADNTSDRAVKKIVEMGFTAEQAKEALRMTDMGDGLRVDRAVDLLLRQRH</sequence>
<proteinExistence type="predicted"/>
<organism evidence="3 4">
    <name type="scientific">Friedmanniomyces endolithicus</name>
    <dbReference type="NCBI Taxonomy" id="329885"/>
    <lineage>
        <taxon>Eukaryota</taxon>
        <taxon>Fungi</taxon>
        <taxon>Dikarya</taxon>
        <taxon>Ascomycota</taxon>
        <taxon>Pezizomycotina</taxon>
        <taxon>Dothideomycetes</taxon>
        <taxon>Dothideomycetidae</taxon>
        <taxon>Mycosphaerellales</taxon>
        <taxon>Teratosphaeriaceae</taxon>
        <taxon>Friedmanniomyces</taxon>
    </lineage>
</organism>
<feature type="compositionally biased region" description="Pro residues" evidence="1">
    <location>
        <begin position="419"/>
        <end position="431"/>
    </location>
</feature>
<feature type="compositionally biased region" description="Polar residues" evidence="1">
    <location>
        <begin position="367"/>
        <end position="379"/>
    </location>
</feature>
<dbReference type="AlphaFoldDB" id="A0A4U0UYK4"/>
<dbReference type="SUPFAM" id="SSF46934">
    <property type="entry name" value="UBA-like"/>
    <property type="match status" value="1"/>
</dbReference>
<dbReference type="PROSITE" id="PS50030">
    <property type="entry name" value="UBA"/>
    <property type="match status" value="1"/>
</dbReference>
<feature type="region of interest" description="Disordered" evidence="1">
    <location>
        <begin position="80"/>
        <end position="105"/>
    </location>
</feature>
<feature type="region of interest" description="Disordered" evidence="1">
    <location>
        <begin position="746"/>
        <end position="765"/>
    </location>
</feature>
<dbReference type="OrthoDB" id="5376710at2759"/>
<dbReference type="Proteomes" id="UP000310066">
    <property type="component" value="Unassembled WGS sequence"/>
</dbReference>
<feature type="region of interest" description="Disordered" evidence="1">
    <location>
        <begin position="154"/>
        <end position="190"/>
    </location>
</feature>
<evidence type="ECO:0000313" key="4">
    <source>
        <dbReference type="Proteomes" id="UP000310066"/>
    </source>
</evidence>
<protein>
    <recommendedName>
        <fullName evidence="2">UBA domain-containing protein</fullName>
    </recommendedName>
</protein>
<feature type="compositionally biased region" description="Basic and acidic residues" evidence="1">
    <location>
        <begin position="746"/>
        <end position="757"/>
    </location>
</feature>
<feature type="domain" description="UBA" evidence="2">
    <location>
        <begin position="1155"/>
        <end position="1202"/>
    </location>
</feature>
<feature type="region of interest" description="Disordered" evidence="1">
    <location>
        <begin position="28"/>
        <end position="55"/>
    </location>
</feature>
<feature type="region of interest" description="Disordered" evidence="1">
    <location>
        <begin position="553"/>
        <end position="618"/>
    </location>
</feature>
<dbReference type="Gene3D" id="1.10.8.10">
    <property type="entry name" value="DNA helicase RuvA subunit, C-terminal domain"/>
    <property type="match status" value="1"/>
</dbReference>
<feature type="region of interest" description="Disordered" evidence="1">
    <location>
        <begin position="1062"/>
        <end position="1129"/>
    </location>
</feature>
<dbReference type="InterPro" id="IPR015940">
    <property type="entry name" value="UBA"/>
</dbReference>
<feature type="compositionally biased region" description="Low complexity" evidence="1">
    <location>
        <begin position="1066"/>
        <end position="1077"/>
    </location>
</feature>
<feature type="region of interest" description="Disordered" evidence="1">
    <location>
        <begin position="310"/>
        <end position="463"/>
    </location>
</feature>
<dbReference type="InterPro" id="IPR009060">
    <property type="entry name" value="UBA-like_sf"/>
</dbReference>
<dbReference type="STRING" id="329885.A0A4U0UYK4"/>
<feature type="compositionally biased region" description="Polar residues" evidence="1">
    <location>
        <begin position="350"/>
        <end position="360"/>
    </location>
</feature>
<feature type="region of interest" description="Disordered" evidence="1">
    <location>
        <begin position="497"/>
        <end position="518"/>
    </location>
</feature>